<dbReference type="Gene3D" id="1.25.40.10">
    <property type="entry name" value="Tetratricopeptide repeat domain"/>
    <property type="match status" value="2"/>
</dbReference>
<dbReference type="EMBL" id="JACGWJ010001259">
    <property type="protein sequence ID" value="KAL0283595.1"/>
    <property type="molecule type" value="Genomic_DNA"/>
</dbReference>
<comment type="caution">
    <text evidence="3">The sequence shown here is derived from an EMBL/GenBank/DDBJ whole genome shotgun (WGS) entry which is preliminary data.</text>
</comment>
<keyword evidence="1" id="KW-0677">Repeat</keyword>
<dbReference type="InterPro" id="IPR046960">
    <property type="entry name" value="PPR_At4g14850-like_plant"/>
</dbReference>
<evidence type="ECO:0000256" key="2">
    <source>
        <dbReference type="PROSITE-ProRule" id="PRU00708"/>
    </source>
</evidence>
<dbReference type="Pfam" id="PF01535">
    <property type="entry name" value="PPR"/>
    <property type="match status" value="2"/>
</dbReference>
<dbReference type="GO" id="GO:0003723">
    <property type="term" value="F:RNA binding"/>
    <property type="evidence" value="ECO:0007669"/>
    <property type="project" value="InterPro"/>
</dbReference>
<dbReference type="NCBIfam" id="TIGR00756">
    <property type="entry name" value="PPR"/>
    <property type="match status" value="1"/>
</dbReference>
<organism evidence="3">
    <name type="scientific">Sesamum radiatum</name>
    <name type="common">Black benniseed</name>
    <dbReference type="NCBI Taxonomy" id="300843"/>
    <lineage>
        <taxon>Eukaryota</taxon>
        <taxon>Viridiplantae</taxon>
        <taxon>Streptophyta</taxon>
        <taxon>Embryophyta</taxon>
        <taxon>Tracheophyta</taxon>
        <taxon>Spermatophyta</taxon>
        <taxon>Magnoliopsida</taxon>
        <taxon>eudicotyledons</taxon>
        <taxon>Gunneridae</taxon>
        <taxon>Pentapetalae</taxon>
        <taxon>asterids</taxon>
        <taxon>lamiids</taxon>
        <taxon>Lamiales</taxon>
        <taxon>Pedaliaceae</taxon>
        <taxon>Sesamum</taxon>
    </lineage>
</organism>
<gene>
    <name evidence="3" type="ORF">Sradi_7223700</name>
</gene>
<dbReference type="PROSITE" id="PS51375">
    <property type="entry name" value="PPR"/>
    <property type="match status" value="1"/>
</dbReference>
<evidence type="ECO:0000256" key="1">
    <source>
        <dbReference type="ARBA" id="ARBA00022737"/>
    </source>
</evidence>
<dbReference type="FunFam" id="1.25.40.10:FF:000285">
    <property type="entry name" value="Pentatricopeptide repeat-containing protein, chloroplastic"/>
    <property type="match status" value="1"/>
</dbReference>
<dbReference type="InterPro" id="IPR002885">
    <property type="entry name" value="PPR_rpt"/>
</dbReference>
<name>A0AAW2INK0_SESRA</name>
<dbReference type="PANTHER" id="PTHR47926">
    <property type="entry name" value="PENTATRICOPEPTIDE REPEAT-CONTAINING PROTEIN"/>
    <property type="match status" value="1"/>
</dbReference>
<accession>A0AAW2INK0</accession>
<dbReference type="Pfam" id="PF13041">
    <property type="entry name" value="PPR_2"/>
    <property type="match status" value="1"/>
</dbReference>
<evidence type="ECO:0000313" key="3">
    <source>
        <dbReference type="EMBL" id="KAL0283595.1"/>
    </source>
</evidence>
<protein>
    <submittedName>
        <fullName evidence="3">Pentatricopeptide repeat-containing protein</fullName>
    </submittedName>
</protein>
<feature type="repeat" description="PPR" evidence="2">
    <location>
        <begin position="117"/>
        <end position="151"/>
    </location>
</feature>
<reference evidence="3" key="2">
    <citation type="journal article" date="2024" name="Plant">
        <title>Genomic evolution and insights into agronomic trait innovations of Sesamum species.</title>
        <authorList>
            <person name="Miao H."/>
            <person name="Wang L."/>
            <person name="Qu L."/>
            <person name="Liu H."/>
            <person name="Sun Y."/>
            <person name="Le M."/>
            <person name="Wang Q."/>
            <person name="Wei S."/>
            <person name="Zheng Y."/>
            <person name="Lin W."/>
            <person name="Duan Y."/>
            <person name="Cao H."/>
            <person name="Xiong S."/>
            <person name="Wang X."/>
            <person name="Wei L."/>
            <person name="Li C."/>
            <person name="Ma Q."/>
            <person name="Ju M."/>
            <person name="Zhao R."/>
            <person name="Li G."/>
            <person name="Mu C."/>
            <person name="Tian Q."/>
            <person name="Mei H."/>
            <person name="Zhang T."/>
            <person name="Gao T."/>
            <person name="Zhang H."/>
        </authorList>
    </citation>
    <scope>NUCLEOTIDE SEQUENCE</scope>
    <source>
        <strain evidence="3">G02</strain>
    </source>
</reference>
<dbReference type="PANTHER" id="PTHR47926:SF387">
    <property type="entry name" value="PENTATRICOPEPTIDE REPEAT-CONTAINING PROTEIN"/>
    <property type="match status" value="1"/>
</dbReference>
<dbReference type="GO" id="GO:0009451">
    <property type="term" value="P:RNA modification"/>
    <property type="evidence" value="ECO:0007669"/>
    <property type="project" value="InterPro"/>
</dbReference>
<reference evidence="3" key="1">
    <citation type="submission" date="2020-06" db="EMBL/GenBank/DDBJ databases">
        <authorList>
            <person name="Li T."/>
            <person name="Hu X."/>
            <person name="Zhang T."/>
            <person name="Song X."/>
            <person name="Zhang H."/>
            <person name="Dai N."/>
            <person name="Sheng W."/>
            <person name="Hou X."/>
            <person name="Wei L."/>
        </authorList>
    </citation>
    <scope>NUCLEOTIDE SEQUENCE</scope>
    <source>
        <strain evidence="3">G02</strain>
        <tissue evidence="3">Leaf</tissue>
    </source>
</reference>
<dbReference type="InterPro" id="IPR011990">
    <property type="entry name" value="TPR-like_helical_dom_sf"/>
</dbReference>
<dbReference type="AlphaFoldDB" id="A0AAW2INK0"/>
<proteinExistence type="predicted"/>
<sequence>MSEARRLFDSSPQKNFVMSTAIISSYVKLKQCEDAFVLSREYAAQEATVPDSVILVSLLGACSIQTSVNPGKQIHAYILRTGITMNEKANSALIDMYSKCGFILYAQKLFRRVSIRDTIIYNVMMASCAHHGYEDEAIHLFEEMIGQGLQPDGVTFIPLL</sequence>